<organism evidence="2">
    <name type="scientific">Heliothis virescens</name>
    <name type="common">Tobacco budworm moth</name>
    <dbReference type="NCBI Taxonomy" id="7102"/>
    <lineage>
        <taxon>Eukaryota</taxon>
        <taxon>Metazoa</taxon>
        <taxon>Ecdysozoa</taxon>
        <taxon>Arthropoda</taxon>
        <taxon>Hexapoda</taxon>
        <taxon>Insecta</taxon>
        <taxon>Pterygota</taxon>
        <taxon>Neoptera</taxon>
        <taxon>Endopterygota</taxon>
        <taxon>Lepidoptera</taxon>
        <taxon>Glossata</taxon>
        <taxon>Ditrysia</taxon>
        <taxon>Noctuoidea</taxon>
        <taxon>Noctuidae</taxon>
        <taxon>Heliothinae</taxon>
        <taxon>Heliothis</taxon>
    </lineage>
</organism>
<keyword evidence="1" id="KW-0472">Membrane</keyword>
<sequence length="159" mass="17853">MGLPQLTTCCFVFDLKTGCIIMGSINAVLSFTMLTLMIVLAAEVGAIDLEVEYAGDIEMQAGMTGLYAMTIILVIMFLVKFLIDIAFVYGVSTERQGIIKAYMIMWIVFFILSMFIFFLNSPNISIGTIFTEVVYIAHNVYTILLCNSFYKQLNSREEV</sequence>
<feature type="transmembrane region" description="Helical" evidence="1">
    <location>
        <begin position="101"/>
        <end position="118"/>
    </location>
</feature>
<comment type="caution">
    <text evidence="2">The sequence shown here is derived from an EMBL/GenBank/DDBJ whole genome shotgun (WGS) entry which is preliminary data.</text>
</comment>
<accession>A0A2A4IZQ2</accession>
<dbReference type="PANTHER" id="PTHR36694">
    <property type="entry name" value="PASIFLORA 1, ISOFORM A-RELATED"/>
    <property type="match status" value="1"/>
</dbReference>
<feature type="transmembrane region" description="Helical" evidence="1">
    <location>
        <begin position="25"/>
        <end position="47"/>
    </location>
</feature>
<name>A0A2A4IZQ2_HELVI</name>
<feature type="transmembrane region" description="Helical" evidence="1">
    <location>
        <begin position="124"/>
        <end position="146"/>
    </location>
</feature>
<keyword evidence="1" id="KW-1133">Transmembrane helix</keyword>
<protein>
    <submittedName>
        <fullName evidence="2">Uncharacterized protein</fullName>
    </submittedName>
</protein>
<keyword evidence="1" id="KW-0812">Transmembrane</keyword>
<proteinExistence type="predicted"/>
<feature type="transmembrane region" description="Helical" evidence="1">
    <location>
        <begin position="67"/>
        <end position="89"/>
    </location>
</feature>
<evidence type="ECO:0000313" key="2">
    <source>
        <dbReference type="EMBL" id="PCG65397.1"/>
    </source>
</evidence>
<reference evidence="2" key="1">
    <citation type="submission" date="2017-09" db="EMBL/GenBank/DDBJ databases">
        <title>Contemporary evolution of a Lepidopteran species, Heliothis virescens, in response to modern agricultural practices.</title>
        <authorList>
            <person name="Fritz M.L."/>
            <person name="Deyonke A.M."/>
            <person name="Papanicolaou A."/>
            <person name="Micinski S."/>
            <person name="Westbrook J."/>
            <person name="Gould F."/>
        </authorList>
    </citation>
    <scope>NUCLEOTIDE SEQUENCE [LARGE SCALE GENOMIC DNA]</scope>
    <source>
        <strain evidence="2">HvINT-</strain>
        <tissue evidence="2">Whole body</tissue>
    </source>
</reference>
<gene>
    <name evidence="2" type="ORF">B5V51_9267</name>
</gene>
<dbReference type="EMBL" id="NWSH01004179">
    <property type="protein sequence ID" value="PCG65397.1"/>
    <property type="molecule type" value="Genomic_DNA"/>
</dbReference>
<dbReference type="AlphaFoldDB" id="A0A2A4IZQ2"/>
<evidence type="ECO:0000256" key="1">
    <source>
        <dbReference type="SAM" id="Phobius"/>
    </source>
</evidence>
<dbReference type="PANTHER" id="PTHR36694:SF11">
    <property type="entry name" value="LP21121P-RELATED"/>
    <property type="match status" value="1"/>
</dbReference>